<dbReference type="SUPFAM" id="SSF55136">
    <property type="entry name" value="Probable bacterial effector-binding domain"/>
    <property type="match status" value="1"/>
</dbReference>
<dbReference type="Pfam" id="PF04832">
    <property type="entry name" value="SOUL"/>
    <property type="match status" value="1"/>
</dbReference>
<name>A0A261XZZ6_9FUNG</name>
<sequence length="172" mass="19062">MGVKSTDRSQSNGFRSLAGYIFGGNKKRGSTSAEKIAMTGPVLIDPQASSIKEPTSATPETQQTTDESPMTMTFIMPSKYQCLDDLPIPNDSKIKLTQVSERTFAAITFSGTASEAKCQEQEDKLKQELKMDRDVKVIDPSAKGIAAFYNPPWTIPWYRTNEILVPVEYVKQ</sequence>
<organism evidence="3 4">
    <name type="scientific">Bifiguratus adelaidae</name>
    <dbReference type="NCBI Taxonomy" id="1938954"/>
    <lineage>
        <taxon>Eukaryota</taxon>
        <taxon>Fungi</taxon>
        <taxon>Fungi incertae sedis</taxon>
        <taxon>Mucoromycota</taxon>
        <taxon>Mucoromycotina</taxon>
        <taxon>Endogonomycetes</taxon>
        <taxon>Endogonales</taxon>
        <taxon>Endogonales incertae sedis</taxon>
        <taxon>Bifiguratus</taxon>
    </lineage>
</organism>
<gene>
    <name evidence="3" type="ORF">BZG36_02936</name>
</gene>
<dbReference type="PANTHER" id="PTHR11220">
    <property type="entry name" value="HEME-BINDING PROTEIN-RELATED"/>
    <property type="match status" value="1"/>
</dbReference>
<accession>A0A261XZZ6</accession>
<evidence type="ECO:0000256" key="1">
    <source>
        <dbReference type="ARBA" id="ARBA00009817"/>
    </source>
</evidence>
<comment type="caution">
    <text evidence="3">The sequence shown here is derived from an EMBL/GenBank/DDBJ whole genome shotgun (WGS) entry which is preliminary data.</text>
</comment>
<evidence type="ECO:0000313" key="3">
    <source>
        <dbReference type="EMBL" id="OZJ03940.1"/>
    </source>
</evidence>
<evidence type="ECO:0008006" key="5">
    <source>
        <dbReference type="Google" id="ProtNLM"/>
    </source>
</evidence>
<dbReference type="InterPro" id="IPR006917">
    <property type="entry name" value="SOUL_heme-bd"/>
</dbReference>
<reference evidence="3 4" key="1">
    <citation type="journal article" date="2017" name="Mycologia">
        <title>Bifiguratus adelaidae, gen. et sp. nov., a new member of Mucoromycotina in endophytic and soil-dwelling habitats.</title>
        <authorList>
            <person name="Torres-Cruz T.J."/>
            <person name="Billingsley Tobias T.L."/>
            <person name="Almatruk M."/>
            <person name="Hesse C."/>
            <person name="Kuske C.R."/>
            <person name="Desiro A."/>
            <person name="Benucci G.M."/>
            <person name="Bonito G."/>
            <person name="Stajich J.E."/>
            <person name="Dunlap C."/>
            <person name="Arnold A.E."/>
            <person name="Porras-Alfaro A."/>
        </authorList>
    </citation>
    <scope>NUCLEOTIDE SEQUENCE [LARGE SCALE GENOMIC DNA]</scope>
    <source>
        <strain evidence="3 4">AZ0501</strain>
    </source>
</reference>
<evidence type="ECO:0000256" key="2">
    <source>
        <dbReference type="SAM" id="MobiDB-lite"/>
    </source>
</evidence>
<dbReference type="OrthoDB" id="6424451at2759"/>
<feature type="region of interest" description="Disordered" evidence="2">
    <location>
        <begin position="1"/>
        <end position="68"/>
    </location>
</feature>
<dbReference type="AlphaFoldDB" id="A0A261XZZ6"/>
<dbReference type="PANTHER" id="PTHR11220:SF58">
    <property type="entry name" value="SOUL HEME-BINDING FAMILY PROTEIN"/>
    <property type="match status" value="1"/>
</dbReference>
<dbReference type="EMBL" id="MVBO01000061">
    <property type="protein sequence ID" value="OZJ03940.1"/>
    <property type="molecule type" value="Genomic_DNA"/>
</dbReference>
<proteinExistence type="inferred from homology"/>
<feature type="compositionally biased region" description="Polar residues" evidence="2">
    <location>
        <begin position="47"/>
        <end position="68"/>
    </location>
</feature>
<evidence type="ECO:0000313" key="4">
    <source>
        <dbReference type="Proteomes" id="UP000242875"/>
    </source>
</evidence>
<dbReference type="Gene3D" id="3.20.80.10">
    <property type="entry name" value="Regulatory factor, effector binding domain"/>
    <property type="match status" value="1"/>
</dbReference>
<comment type="similarity">
    <text evidence="1">Belongs to the HEBP family.</text>
</comment>
<dbReference type="Proteomes" id="UP000242875">
    <property type="component" value="Unassembled WGS sequence"/>
</dbReference>
<keyword evidence="4" id="KW-1185">Reference proteome</keyword>
<protein>
    <recommendedName>
        <fullName evidence="5">SOUL heme-binding protein</fullName>
    </recommendedName>
</protein>
<dbReference type="InterPro" id="IPR011256">
    <property type="entry name" value="Reg_factor_effector_dom_sf"/>
</dbReference>